<dbReference type="InterPro" id="IPR005234">
    <property type="entry name" value="ScpB_csome_segregation"/>
</dbReference>
<name>A0A5D3WP28_9BACT</name>
<sequence length="197" mass="21887">MDTTELTSLLEALVFVSDVPVQADKLAETLELDKGVVRSRLEALVEEYDRRDGGIRLVCVAGGYQFRTDARWADWIRRANRNRPFRFSRAALECLAIIAYRQPVTRGDVEYLRGVDSGGVIKTLLDKRLIRILGKKDVAGRPLIYGTTREFLEVFGLHSLNDLPTLKEFSELDLDLADATEAPAGDDESAGEDDAAG</sequence>
<dbReference type="PANTHER" id="PTHR34298:SF2">
    <property type="entry name" value="SEGREGATION AND CONDENSATION PROTEIN B"/>
    <property type="match status" value="1"/>
</dbReference>
<evidence type="ECO:0000256" key="2">
    <source>
        <dbReference type="ARBA" id="ARBA00022618"/>
    </source>
</evidence>
<dbReference type="SUPFAM" id="SSF46785">
    <property type="entry name" value="Winged helix' DNA-binding domain"/>
    <property type="match status" value="2"/>
</dbReference>
<dbReference type="GO" id="GO:0051304">
    <property type="term" value="P:chromosome separation"/>
    <property type="evidence" value="ECO:0007669"/>
    <property type="project" value="InterPro"/>
</dbReference>
<dbReference type="NCBIfam" id="TIGR00281">
    <property type="entry name" value="SMC-Scp complex subunit ScpB"/>
    <property type="match status" value="1"/>
</dbReference>
<dbReference type="Pfam" id="PF04079">
    <property type="entry name" value="SMC_ScpB"/>
    <property type="match status" value="1"/>
</dbReference>
<reference evidence="5 6" key="1">
    <citation type="submission" date="2019-07" db="EMBL/GenBank/DDBJ databases">
        <title>Genomic Encyclopedia of Type Strains, Phase IV (KMG-IV): sequencing the most valuable type-strain genomes for metagenomic binning, comparative biology and taxonomic classification.</title>
        <authorList>
            <person name="Goeker M."/>
        </authorList>
    </citation>
    <scope>NUCLEOTIDE SEQUENCE [LARGE SCALE GENOMIC DNA]</scope>
    <source>
        <strain evidence="5 6">SS015</strain>
    </source>
</reference>
<evidence type="ECO:0000313" key="5">
    <source>
        <dbReference type="EMBL" id="TYP00094.1"/>
    </source>
</evidence>
<dbReference type="Gene3D" id="1.10.10.10">
    <property type="entry name" value="Winged helix-like DNA-binding domain superfamily/Winged helix DNA-binding domain"/>
    <property type="match status" value="2"/>
</dbReference>
<dbReference type="AlphaFoldDB" id="A0A5D3WP28"/>
<evidence type="ECO:0000256" key="4">
    <source>
        <dbReference type="ARBA" id="ARBA00023306"/>
    </source>
</evidence>
<dbReference type="GO" id="GO:0051301">
    <property type="term" value="P:cell division"/>
    <property type="evidence" value="ECO:0007669"/>
    <property type="project" value="UniProtKB-KW"/>
</dbReference>
<dbReference type="Proteomes" id="UP000324159">
    <property type="component" value="Unassembled WGS sequence"/>
</dbReference>
<keyword evidence="6" id="KW-1185">Reference proteome</keyword>
<keyword evidence="3" id="KW-0159">Chromosome partition</keyword>
<dbReference type="PIRSF" id="PIRSF019345">
    <property type="entry name" value="ScpB"/>
    <property type="match status" value="1"/>
</dbReference>
<evidence type="ECO:0000256" key="3">
    <source>
        <dbReference type="ARBA" id="ARBA00022829"/>
    </source>
</evidence>
<dbReference type="RefSeq" id="WP_148894283.1">
    <property type="nucleotide sequence ID" value="NZ_VNIB01000001.1"/>
</dbReference>
<dbReference type="InterPro" id="IPR036388">
    <property type="entry name" value="WH-like_DNA-bd_sf"/>
</dbReference>
<keyword evidence="2" id="KW-0132">Cell division</keyword>
<dbReference type="InterPro" id="IPR036390">
    <property type="entry name" value="WH_DNA-bd_sf"/>
</dbReference>
<organism evidence="5 6">
    <name type="scientific">Geothermobacter ehrlichii</name>
    <dbReference type="NCBI Taxonomy" id="213224"/>
    <lineage>
        <taxon>Bacteria</taxon>
        <taxon>Pseudomonadati</taxon>
        <taxon>Thermodesulfobacteriota</taxon>
        <taxon>Desulfuromonadia</taxon>
        <taxon>Desulfuromonadales</taxon>
        <taxon>Geothermobacteraceae</taxon>
        <taxon>Geothermobacter</taxon>
    </lineage>
</organism>
<dbReference type="EMBL" id="VNIB01000001">
    <property type="protein sequence ID" value="TYP00094.1"/>
    <property type="molecule type" value="Genomic_DNA"/>
</dbReference>
<proteinExistence type="predicted"/>
<accession>A0A5D3WP28</accession>
<keyword evidence="4" id="KW-0131">Cell cycle</keyword>
<evidence type="ECO:0000256" key="1">
    <source>
        <dbReference type="ARBA" id="ARBA00022490"/>
    </source>
</evidence>
<dbReference type="OrthoDB" id="9806226at2"/>
<dbReference type="PANTHER" id="PTHR34298">
    <property type="entry name" value="SEGREGATION AND CONDENSATION PROTEIN B"/>
    <property type="match status" value="1"/>
</dbReference>
<protein>
    <submittedName>
        <fullName evidence="5">Condensin subunit ScpB</fullName>
    </submittedName>
</protein>
<comment type="caution">
    <text evidence="5">The sequence shown here is derived from an EMBL/GenBank/DDBJ whole genome shotgun (WGS) entry which is preliminary data.</text>
</comment>
<keyword evidence="1" id="KW-0963">Cytoplasm</keyword>
<gene>
    <name evidence="5" type="ORF">EDC39_101254</name>
</gene>
<evidence type="ECO:0000313" key="6">
    <source>
        <dbReference type="Proteomes" id="UP000324159"/>
    </source>
</evidence>